<reference evidence="4 5" key="1">
    <citation type="submission" date="2018-10" db="EMBL/GenBank/DDBJ databases">
        <title>Fifty Aureobasidium pullulans genomes reveal a recombining polyextremotolerant generalist.</title>
        <authorList>
            <person name="Gostincar C."/>
            <person name="Turk M."/>
            <person name="Zajc J."/>
            <person name="Gunde-Cimerman N."/>
        </authorList>
    </citation>
    <scope>NUCLEOTIDE SEQUENCE [LARGE SCALE GENOMIC DNA]</scope>
    <source>
        <strain evidence="4 5">EXF-11013</strain>
    </source>
</reference>
<organism evidence="4 5">
    <name type="scientific">Aureobasidium pullulans</name>
    <name type="common">Black yeast</name>
    <name type="synonym">Pullularia pullulans</name>
    <dbReference type="NCBI Taxonomy" id="5580"/>
    <lineage>
        <taxon>Eukaryota</taxon>
        <taxon>Fungi</taxon>
        <taxon>Dikarya</taxon>
        <taxon>Ascomycota</taxon>
        <taxon>Pezizomycotina</taxon>
        <taxon>Dothideomycetes</taxon>
        <taxon>Dothideomycetidae</taxon>
        <taxon>Dothideales</taxon>
        <taxon>Saccotheciaceae</taxon>
        <taxon>Aureobasidium</taxon>
    </lineage>
</organism>
<protein>
    <recommendedName>
        <fullName evidence="3">Carboxylesterase type B domain-containing protein</fullName>
    </recommendedName>
</protein>
<dbReference type="InterPro" id="IPR050654">
    <property type="entry name" value="AChE-related_enzymes"/>
</dbReference>
<dbReference type="PANTHER" id="PTHR43918:SF4">
    <property type="entry name" value="CARBOXYLIC ESTER HYDROLASE"/>
    <property type="match status" value="1"/>
</dbReference>
<dbReference type="InterPro" id="IPR029058">
    <property type="entry name" value="AB_hydrolase_fold"/>
</dbReference>
<evidence type="ECO:0000259" key="3">
    <source>
        <dbReference type="Pfam" id="PF00135"/>
    </source>
</evidence>
<evidence type="ECO:0000313" key="4">
    <source>
        <dbReference type="EMBL" id="THW30964.1"/>
    </source>
</evidence>
<evidence type="ECO:0000256" key="1">
    <source>
        <dbReference type="ARBA" id="ARBA00005964"/>
    </source>
</evidence>
<proteinExistence type="inferred from homology"/>
<comment type="caution">
    <text evidence="4">The sequence shown here is derived from an EMBL/GenBank/DDBJ whole genome shotgun (WGS) entry which is preliminary data.</text>
</comment>
<dbReference type="Pfam" id="PF00135">
    <property type="entry name" value="COesterase"/>
    <property type="match status" value="1"/>
</dbReference>
<comment type="similarity">
    <text evidence="1">Belongs to the type-B carboxylesterase/lipase family.</text>
</comment>
<dbReference type="SUPFAM" id="SSF53474">
    <property type="entry name" value="alpha/beta-Hydrolases"/>
    <property type="match status" value="1"/>
</dbReference>
<accession>A0A4V4IFG3</accession>
<dbReference type="PANTHER" id="PTHR43918">
    <property type="entry name" value="ACETYLCHOLINESTERASE"/>
    <property type="match status" value="1"/>
</dbReference>
<feature type="domain" description="Carboxylesterase type B" evidence="3">
    <location>
        <begin position="146"/>
        <end position="258"/>
    </location>
</feature>
<evidence type="ECO:0000313" key="5">
    <source>
        <dbReference type="Proteomes" id="UP000310687"/>
    </source>
</evidence>
<gene>
    <name evidence="4" type="ORF">D6D22_10451</name>
</gene>
<dbReference type="Proteomes" id="UP000310687">
    <property type="component" value="Unassembled WGS sequence"/>
</dbReference>
<dbReference type="InterPro" id="IPR002018">
    <property type="entry name" value="CarbesteraseB"/>
</dbReference>
<dbReference type="EMBL" id="QZAL01000344">
    <property type="protein sequence ID" value="THW30964.1"/>
    <property type="molecule type" value="Genomic_DNA"/>
</dbReference>
<dbReference type="AlphaFoldDB" id="A0A4V4IFG3"/>
<name>A0A4V4IFG3_AURPU</name>
<keyword evidence="2" id="KW-0378">Hydrolase</keyword>
<evidence type="ECO:0000256" key="2">
    <source>
        <dbReference type="ARBA" id="ARBA00022801"/>
    </source>
</evidence>
<dbReference type="GO" id="GO:0052689">
    <property type="term" value="F:carboxylic ester hydrolase activity"/>
    <property type="evidence" value="ECO:0007669"/>
    <property type="project" value="TreeGrafter"/>
</dbReference>
<sequence length="295" mass="32512">MFVTIQYRLGGYGFLSPDAIEEESAPDAGLLDVRAATESLSEEALTNAIDASYESGYAQGLYAYGDFYYSPAVDGRIIQDLPSRELEAGNFAKTNSKLYTLWPSAGSAFYRRLDQLYPVDSFAGSFFNNPFFNSTIISFLSSSLHISGLSANSIFWRTQAIYGDFIINCPTYQLATAFSDAGLPVYEMIFIAGTQIHGASAAFLNSPAPQTQDPELAAKMQDYWISFVKTMDPNGGKNDSSGVQRQMWPRYTGNCRNETSFSVLEVYGSDVGVKADEDTNSRYDFLLGHSEKITN</sequence>
<dbReference type="Gene3D" id="3.40.50.1820">
    <property type="entry name" value="alpha/beta hydrolase"/>
    <property type="match status" value="2"/>
</dbReference>